<feature type="transmembrane region" description="Helical" evidence="7">
    <location>
        <begin position="325"/>
        <end position="343"/>
    </location>
</feature>
<feature type="region of interest" description="Disordered" evidence="6">
    <location>
        <begin position="141"/>
        <end position="168"/>
    </location>
</feature>
<keyword evidence="7" id="KW-0472">Membrane</keyword>
<dbReference type="SUPFAM" id="SSF55874">
    <property type="entry name" value="ATPase domain of HSP90 chaperone/DNA topoisomerase II/histidine kinase"/>
    <property type="match status" value="2"/>
</dbReference>
<dbReference type="GO" id="GO:0000155">
    <property type="term" value="F:phosphorelay sensor kinase activity"/>
    <property type="evidence" value="ECO:0007669"/>
    <property type="project" value="TreeGrafter"/>
</dbReference>
<evidence type="ECO:0000259" key="8">
    <source>
        <dbReference type="PROSITE" id="PS50109"/>
    </source>
</evidence>
<dbReference type="SMART" id="SM00448">
    <property type="entry name" value="REC"/>
    <property type="match status" value="1"/>
</dbReference>
<evidence type="ECO:0000259" key="9">
    <source>
        <dbReference type="PROSITE" id="PS50110"/>
    </source>
</evidence>
<dbReference type="InterPro" id="IPR005467">
    <property type="entry name" value="His_kinase_dom"/>
</dbReference>
<evidence type="ECO:0000256" key="4">
    <source>
        <dbReference type="ARBA" id="ARBA00022777"/>
    </source>
</evidence>
<keyword evidence="3" id="KW-0808">Transferase</keyword>
<evidence type="ECO:0000256" key="7">
    <source>
        <dbReference type="SAM" id="Phobius"/>
    </source>
</evidence>
<dbReference type="OrthoDB" id="60033at2759"/>
<dbReference type="InterPro" id="IPR011006">
    <property type="entry name" value="CheY-like_superfamily"/>
</dbReference>
<feature type="transmembrane region" description="Helical" evidence="7">
    <location>
        <begin position="255"/>
        <end position="274"/>
    </location>
</feature>
<dbReference type="InterPro" id="IPR001789">
    <property type="entry name" value="Sig_transdc_resp-reg_receiver"/>
</dbReference>
<feature type="domain" description="Response regulatory" evidence="9">
    <location>
        <begin position="834"/>
        <end position="970"/>
    </location>
</feature>
<comment type="caution">
    <text evidence="10">The sequence shown here is derived from an EMBL/GenBank/DDBJ whole genome shotgun (WGS) entry which is preliminary data.</text>
</comment>
<evidence type="ECO:0000256" key="3">
    <source>
        <dbReference type="ARBA" id="ARBA00022679"/>
    </source>
</evidence>
<gene>
    <name evidence="10" type="ORF">H1R20_g7426</name>
</gene>
<dbReference type="EMBL" id="JANBPK010000862">
    <property type="protein sequence ID" value="KAJ2929675.1"/>
    <property type="molecule type" value="Genomic_DNA"/>
</dbReference>
<sequence>MTPWLVRPSSGRKTVHEWADEVASVGMQEKSSNGQSASSRGTRHTASSTVVEESSGLPVPAVQSDRYSISHRKRKTARFGRLKTLWVEFKTRLGTGSAPSSSSVHDESAVDSACLPRRESVYDDDTVDEVVVDRVWSEEFHSTPSHSDPEDVTKSKSGSNQHPAVLSDSASTIEDPLWDRNGVLIFLRYRVWRLLMEIFSSRFEDEKKEAHYRQEEWYIKKSLAVVTSIWLIISWVIGCALSKLPSRTFSIGDNIFFFAVASVFTIPLIVMVIYDWPRDRPHIYQVMVLCAVWSWSFYNIIYMRACGYYTPGNHQNPERCEGRDFMATFYYATALQTIGLFGLKMNRFPAAIGALSWFLFSCIVIIPVRPTWIRVMLNFFIFHAFLIYVHYMRELSERRLYTLRDQLKIQFKATQKAQINEHAKGLQFETYLDPNIDKLARRLAYEALGQSRETIRKHILDNPDVDGVVTGDEARLQQIVNNLATNACKFTPAGGKITIKTKLVLPRIGDDEDPLDVIFGYESPTHQQHQNSSGSTATGGGAGANGNGVAADGQQTLSPPPPLSHRPLSADYLSQHNFHTSEGKRSLEHIVVRIEVSDTGCGIKMRDMMQNKLFSAFNQTEQGIQQGGKGTGLGLALVRQIVKVSGGRLGVKSKQNEGSTFWVELPLGVGGVVDPKSRNNDSQQSPAVAYGSPPHVSSDDTVPLVHGGAPGEVERQLSLSSPPPVYRQYSDPETVPLPEPRISEDLELGQLTPTSHPNPAAQGARPTYVALPSPRSFSSHSIENQPPATTSTWQTSTTGSSANASSPMTAFDACFTHGSPASSNAAVNVEYGLNVLVVDDDFLTRALMTRILTRLGCKVTTAENGEMAIDLILGKKGYGAGASTPGREIEVELGRTGPESSVEHLVQSLGPVPQEIKFAVVFLDNQMPVMSGVKAVERLRDLGRKDFVVGVTGNALLSDQNEYLSAGADR</sequence>
<dbReference type="PANTHER" id="PTHR43047">
    <property type="entry name" value="TWO-COMPONENT HISTIDINE PROTEIN KINASE"/>
    <property type="match status" value="1"/>
</dbReference>
<feature type="region of interest" description="Disordered" evidence="6">
    <location>
        <begin position="22"/>
        <end position="57"/>
    </location>
</feature>
<dbReference type="SUPFAM" id="SSF52172">
    <property type="entry name" value="CheY-like"/>
    <property type="match status" value="1"/>
</dbReference>
<feature type="compositionally biased region" description="Gly residues" evidence="6">
    <location>
        <begin position="537"/>
        <end position="546"/>
    </location>
</feature>
<protein>
    <recommendedName>
        <fullName evidence="2">histidine kinase</fullName>
        <ecNumber evidence="2">2.7.13.3</ecNumber>
    </recommendedName>
</protein>
<dbReference type="Gene3D" id="3.30.565.10">
    <property type="entry name" value="Histidine kinase-like ATPase, C-terminal domain"/>
    <property type="match status" value="1"/>
</dbReference>
<feature type="region of interest" description="Disordered" evidence="6">
    <location>
        <begin position="674"/>
        <end position="804"/>
    </location>
</feature>
<dbReference type="InterPro" id="IPR036890">
    <property type="entry name" value="HATPase_C_sf"/>
</dbReference>
<dbReference type="EC" id="2.7.13.3" evidence="2"/>
<dbReference type="PANTHER" id="PTHR43047:SF66">
    <property type="entry name" value="HISKA"/>
    <property type="match status" value="1"/>
</dbReference>
<dbReference type="Pfam" id="PF02518">
    <property type="entry name" value="HATPase_c"/>
    <property type="match status" value="1"/>
</dbReference>
<evidence type="ECO:0000256" key="5">
    <source>
        <dbReference type="PROSITE-ProRule" id="PRU00169"/>
    </source>
</evidence>
<evidence type="ECO:0000256" key="1">
    <source>
        <dbReference type="ARBA" id="ARBA00000085"/>
    </source>
</evidence>
<reference evidence="10" key="1">
    <citation type="submission" date="2022-06" db="EMBL/GenBank/DDBJ databases">
        <title>Genome Sequence of Candolleomyces eurysporus.</title>
        <authorList>
            <person name="Buettner E."/>
        </authorList>
    </citation>
    <scope>NUCLEOTIDE SEQUENCE</scope>
    <source>
        <strain evidence="10">VTCC 930004</strain>
    </source>
</reference>
<keyword evidence="7" id="KW-1133">Transmembrane helix</keyword>
<feature type="modified residue" description="4-aspartylphosphate" evidence="5">
    <location>
        <position position="924"/>
    </location>
</feature>
<feature type="compositionally biased region" description="Basic and acidic residues" evidence="6">
    <location>
        <begin position="141"/>
        <end position="154"/>
    </location>
</feature>
<feature type="non-terminal residue" evidence="10">
    <location>
        <position position="970"/>
    </location>
</feature>
<feature type="compositionally biased region" description="Polar residues" evidence="6">
    <location>
        <begin position="775"/>
        <end position="788"/>
    </location>
</feature>
<keyword evidence="4" id="KW-0418">Kinase</keyword>
<accession>A0A9W8MF49</accession>
<dbReference type="PROSITE" id="PS50110">
    <property type="entry name" value="RESPONSE_REGULATORY"/>
    <property type="match status" value="1"/>
</dbReference>
<evidence type="ECO:0000256" key="6">
    <source>
        <dbReference type="SAM" id="MobiDB-lite"/>
    </source>
</evidence>
<feature type="transmembrane region" description="Helical" evidence="7">
    <location>
        <begin position="223"/>
        <end position="243"/>
    </location>
</feature>
<evidence type="ECO:0000256" key="2">
    <source>
        <dbReference type="ARBA" id="ARBA00012438"/>
    </source>
</evidence>
<feature type="transmembrane region" description="Helical" evidence="7">
    <location>
        <begin position="286"/>
        <end position="305"/>
    </location>
</feature>
<evidence type="ECO:0000313" key="10">
    <source>
        <dbReference type="EMBL" id="KAJ2929675.1"/>
    </source>
</evidence>
<dbReference type="PRINTS" id="PR00344">
    <property type="entry name" value="BCTRLSENSOR"/>
</dbReference>
<evidence type="ECO:0000313" key="11">
    <source>
        <dbReference type="Proteomes" id="UP001140091"/>
    </source>
</evidence>
<dbReference type="GO" id="GO:0005886">
    <property type="term" value="C:plasma membrane"/>
    <property type="evidence" value="ECO:0007669"/>
    <property type="project" value="TreeGrafter"/>
</dbReference>
<organism evidence="10 11">
    <name type="scientific">Candolleomyces eurysporus</name>
    <dbReference type="NCBI Taxonomy" id="2828524"/>
    <lineage>
        <taxon>Eukaryota</taxon>
        <taxon>Fungi</taxon>
        <taxon>Dikarya</taxon>
        <taxon>Basidiomycota</taxon>
        <taxon>Agaricomycotina</taxon>
        <taxon>Agaricomycetes</taxon>
        <taxon>Agaricomycetidae</taxon>
        <taxon>Agaricales</taxon>
        <taxon>Agaricineae</taxon>
        <taxon>Psathyrellaceae</taxon>
        <taxon>Candolleomyces</taxon>
    </lineage>
</organism>
<dbReference type="Proteomes" id="UP001140091">
    <property type="component" value="Unassembled WGS sequence"/>
</dbReference>
<dbReference type="CDD" id="cd17546">
    <property type="entry name" value="REC_hyHK_CKI1_RcsC-like"/>
    <property type="match status" value="1"/>
</dbReference>
<proteinExistence type="predicted"/>
<keyword evidence="5" id="KW-0597">Phosphoprotein</keyword>
<feature type="compositionally biased region" description="Low complexity" evidence="6">
    <location>
        <begin position="789"/>
        <end position="804"/>
    </location>
</feature>
<dbReference type="InterPro" id="IPR003594">
    <property type="entry name" value="HATPase_dom"/>
</dbReference>
<dbReference type="GO" id="GO:0009927">
    <property type="term" value="F:histidine phosphotransfer kinase activity"/>
    <property type="evidence" value="ECO:0007669"/>
    <property type="project" value="TreeGrafter"/>
</dbReference>
<dbReference type="InterPro" id="IPR004358">
    <property type="entry name" value="Sig_transdc_His_kin-like_C"/>
</dbReference>
<keyword evidence="7" id="KW-0812">Transmembrane</keyword>
<comment type="catalytic activity">
    <reaction evidence="1">
        <text>ATP + protein L-histidine = ADP + protein N-phospho-L-histidine.</text>
        <dbReference type="EC" id="2.7.13.3"/>
    </reaction>
</comment>
<name>A0A9W8MF49_9AGAR</name>
<feature type="transmembrane region" description="Helical" evidence="7">
    <location>
        <begin position="350"/>
        <end position="366"/>
    </location>
</feature>
<feature type="region of interest" description="Disordered" evidence="6">
    <location>
        <begin position="523"/>
        <end position="569"/>
    </location>
</feature>
<dbReference type="Gene3D" id="3.40.50.2300">
    <property type="match status" value="1"/>
</dbReference>
<feature type="domain" description="Histidine kinase" evidence="8">
    <location>
        <begin position="469"/>
        <end position="669"/>
    </location>
</feature>
<feature type="compositionally biased region" description="Polar residues" evidence="6">
    <location>
        <begin position="29"/>
        <end position="52"/>
    </location>
</feature>
<feature type="transmembrane region" description="Helical" evidence="7">
    <location>
        <begin position="372"/>
        <end position="391"/>
    </location>
</feature>
<keyword evidence="11" id="KW-1185">Reference proteome</keyword>
<feature type="compositionally biased region" description="Polar residues" evidence="6">
    <location>
        <begin position="155"/>
        <end position="168"/>
    </location>
</feature>
<dbReference type="PROSITE" id="PS50109">
    <property type="entry name" value="HIS_KIN"/>
    <property type="match status" value="1"/>
</dbReference>
<dbReference type="SMART" id="SM00387">
    <property type="entry name" value="HATPase_c"/>
    <property type="match status" value="1"/>
</dbReference>
<dbReference type="AlphaFoldDB" id="A0A9W8MF49"/>